<reference evidence="1 2" key="1">
    <citation type="submission" date="2018-10" db="EMBL/GenBank/DDBJ databases">
        <title>Genomic Encyclopedia of Archaeal and Bacterial Type Strains, Phase II (KMG-II): from individual species to whole genera.</title>
        <authorList>
            <person name="Goeker M."/>
        </authorList>
    </citation>
    <scope>NUCLEOTIDE SEQUENCE [LARGE SCALE GENOMIC DNA]</scope>
    <source>
        <strain evidence="1 2">DSM 235</strain>
    </source>
</reference>
<dbReference type="AlphaFoldDB" id="A0A495VC59"/>
<dbReference type="RefSeq" id="WP_120798149.1">
    <property type="nucleotide sequence ID" value="NZ_RBXL01000001.1"/>
</dbReference>
<sequence length="215" mass="24830">MSEQQENHPGGGLLIYRAGEGAAPIRVLLEGETVWLTQRLIAELYGTSVPNINQHITTIYEEEELRPEATLKKYLIVQTEGKRQVKRLVDHYNLEMIISVGYRVRSTRGTQFRQWATARLSEYLVKGFTLDDERLKGTASPVDYFDELLARIRDIRASEARVYQRIRDIFALASDYRDGERETQLFFATVQNKRLSRISGNAKFSKISVLRSQSW</sequence>
<protein>
    <submittedName>
        <fullName evidence="1">Virulence RhuM family protein</fullName>
    </submittedName>
</protein>
<evidence type="ECO:0000313" key="1">
    <source>
        <dbReference type="EMBL" id="RKT45967.1"/>
    </source>
</evidence>
<comment type="caution">
    <text evidence="1">The sequence shown here is derived from an EMBL/GenBank/DDBJ whole genome shotgun (WGS) entry which is preliminary data.</text>
</comment>
<evidence type="ECO:0000313" key="2">
    <source>
        <dbReference type="Proteomes" id="UP000274556"/>
    </source>
</evidence>
<name>A0A495VC59_9GAMM</name>
<organism evidence="1 2">
    <name type="scientific">Thiocapsa rosea</name>
    <dbReference type="NCBI Taxonomy" id="69360"/>
    <lineage>
        <taxon>Bacteria</taxon>
        <taxon>Pseudomonadati</taxon>
        <taxon>Pseudomonadota</taxon>
        <taxon>Gammaproteobacteria</taxon>
        <taxon>Chromatiales</taxon>
        <taxon>Chromatiaceae</taxon>
        <taxon>Thiocapsa</taxon>
    </lineage>
</organism>
<accession>A0A495VC59</accession>
<gene>
    <name evidence="1" type="ORF">BDD21_3458</name>
</gene>
<dbReference type="Proteomes" id="UP000274556">
    <property type="component" value="Unassembled WGS sequence"/>
</dbReference>
<keyword evidence="2" id="KW-1185">Reference proteome</keyword>
<dbReference type="Pfam" id="PF13310">
    <property type="entry name" value="Virulence_RhuM"/>
    <property type="match status" value="1"/>
</dbReference>
<dbReference type="OrthoDB" id="9802752at2"/>
<dbReference type="PANTHER" id="PTHR35810">
    <property type="entry name" value="CYTOPLASMIC PROTEIN-RELATED"/>
    <property type="match status" value="1"/>
</dbReference>
<dbReference type="EMBL" id="RBXL01000001">
    <property type="protein sequence ID" value="RKT45967.1"/>
    <property type="molecule type" value="Genomic_DNA"/>
</dbReference>
<dbReference type="InterPro" id="IPR011204">
    <property type="entry name" value="Virulence_RhuM-like"/>
</dbReference>
<dbReference type="PANTHER" id="PTHR35810:SF1">
    <property type="entry name" value="CYTOPLASMIC PROTEIN"/>
    <property type="match status" value="1"/>
</dbReference>
<proteinExistence type="predicted"/>